<dbReference type="SUPFAM" id="SSF55083">
    <property type="entry name" value="6-hydroxymethyl-7,8-dihydropterin pyrophosphokinase, HPPK"/>
    <property type="match status" value="1"/>
</dbReference>
<keyword evidence="7" id="KW-0418">Kinase</keyword>
<reference evidence="15" key="1">
    <citation type="journal article" date="2019" name="Int. J. Syst. Evol. Microbiol.">
        <title>The Global Catalogue of Microorganisms (GCM) 10K type strain sequencing project: providing services to taxonomists for standard genome sequencing and annotation.</title>
        <authorList>
            <consortium name="The Broad Institute Genomics Platform"/>
            <consortium name="The Broad Institute Genome Sequencing Center for Infectious Disease"/>
            <person name="Wu L."/>
            <person name="Ma J."/>
        </authorList>
    </citation>
    <scope>NUCLEOTIDE SEQUENCE [LARGE SCALE GENOMIC DNA]</scope>
    <source>
        <strain evidence="15">JCM 18424</strain>
    </source>
</reference>
<dbReference type="Gene3D" id="3.30.70.560">
    <property type="entry name" value="7,8-Dihydro-6-hydroxymethylpterin-pyrophosphokinase HPPK"/>
    <property type="match status" value="1"/>
</dbReference>
<keyword evidence="6" id="KW-0547">Nucleotide-binding</keyword>
<comment type="function">
    <text evidence="10">Catalyzes the transfer of pyrophosphate from adenosine triphosphate (ATP) to 6-hydroxymethyl-7,8-dihydropterin, an enzymatic step in folate biosynthesis pathway.</text>
</comment>
<comment type="caution">
    <text evidence="14">The sequence shown here is derived from an EMBL/GenBank/DDBJ whole genome shotgun (WGS) entry which is preliminary data.</text>
</comment>
<keyword evidence="15" id="KW-1185">Reference proteome</keyword>
<evidence type="ECO:0000313" key="14">
    <source>
        <dbReference type="EMBL" id="GAA5102616.1"/>
    </source>
</evidence>
<evidence type="ECO:0000259" key="13">
    <source>
        <dbReference type="PROSITE" id="PS00794"/>
    </source>
</evidence>
<comment type="similarity">
    <text evidence="2">Belongs to the HPPK family.</text>
</comment>
<dbReference type="Pfam" id="PF01288">
    <property type="entry name" value="HPPK"/>
    <property type="match status" value="1"/>
</dbReference>
<evidence type="ECO:0000256" key="5">
    <source>
        <dbReference type="ARBA" id="ARBA00022679"/>
    </source>
</evidence>
<sequence>MNQLFISYIALGSNLEDPVKHLNEALLEIEALSGTKILDKSQFYRTKPIGPDQPDIINAVIKVATQLAPYDLLYALQKIELDHGRERIIRFGARTLDLDILLFDDVRLDDSELTIPHPRMQDRNFVLIPLKEIAPDLHLAPFGYIDDLIAQNDPEDYVIPLDLEAFGNKS</sequence>
<evidence type="ECO:0000256" key="9">
    <source>
        <dbReference type="ARBA" id="ARBA00022909"/>
    </source>
</evidence>
<evidence type="ECO:0000256" key="8">
    <source>
        <dbReference type="ARBA" id="ARBA00022840"/>
    </source>
</evidence>
<dbReference type="NCBIfam" id="TIGR01498">
    <property type="entry name" value="folK"/>
    <property type="match status" value="1"/>
</dbReference>
<dbReference type="PROSITE" id="PS00794">
    <property type="entry name" value="HPPK"/>
    <property type="match status" value="1"/>
</dbReference>
<evidence type="ECO:0000256" key="4">
    <source>
        <dbReference type="ARBA" id="ARBA00016218"/>
    </source>
</evidence>
<dbReference type="RefSeq" id="WP_077926565.1">
    <property type="nucleotide sequence ID" value="NZ_BAABKE010000007.1"/>
</dbReference>
<organism evidence="14 15">
    <name type="scientific">Wohlfahrtiimonas larvae</name>
    <dbReference type="NCBI Taxonomy" id="1157986"/>
    <lineage>
        <taxon>Bacteria</taxon>
        <taxon>Pseudomonadati</taxon>
        <taxon>Pseudomonadota</taxon>
        <taxon>Gammaproteobacteria</taxon>
        <taxon>Cardiobacteriales</taxon>
        <taxon>Ignatzschineriaceae</taxon>
        <taxon>Wohlfahrtiimonas</taxon>
    </lineage>
</organism>
<dbReference type="InterPro" id="IPR035907">
    <property type="entry name" value="Hppk_sf"/>
</dbReference>
<feature type="domain" description="7,8-dihydro-6-hydroxymethylpterin-pyrophosphokinase" evidence="13">
    <location>
        <begin position="90"/>
        <end position="101"/>
    </location>
</feature>
<keyword evidence="9" id="KW-0289">Folate biosynthesis</keyword>
<gene>
    <name evidence="14" type="primary">folK</name>
    <name evidence="14" type="ORF">GCM10023338_20090</name>
</gene>
<keyword evidence="8" id="KW-0067">ATP-binding</keyword>
<keyword evidence="5" id="KW-0808">Transferase</keyword>
<dbReference type="InterPro" id="IPR000550">
    <property type="entry name" value="Hppk"/>
</dbReference>
<evidence type="ECO:0000256" key="1">
    <source>
        <dbReference type="ARBA" id="ARBA00005051"/>
    </source>
</evidence>
<dbReference type="PANTHER" id="PTHR43071:SF1">
    <property type="entry name" value="2-AMINO-4-HYDROXY-6-HYDROXYMETHYLDIHYDROPTERIDINE PYROPHOSPHOKINASE"/>
    <property type="match status" value="1"/>
</dbReference>
<dbReference type="Proteomes" id="UP001500631">
    <property type="component" value="Unassembled WGS sequence"/>
</dbReference>
<comment type="pathway">
    <text evidence="1">Cofactor biosynthesis; tetrahydrofolate biosynthesis; 2-amino-4-hydroxy-6-hydroxymethyl-7,8-dihydropteridine diphosphate from 7,8-dihydroneopterin triphosphate: step 4/4.</text>
</comment>
<dbReference type="EMBL" id="BAABKE010000007">
    <property type="protein sequence ID" value="GAA5102616.1"/>
    <property type="molecule type" value="Genomic_DNA"/>
</dbReference>
<name>A0ABP9N0T0_9GAMM</name>
<evidence type="ECO:0000256" key="10">
    <source>
        <dbReference type="ARBA" id="ARBA00029409"/>
    </source>
</evidence>
<evidence type="ECO:0000256" key="6">
    <source>
        <dbReference type="ARBA" id="ARBA00022741"/>
    </source>
</evidence>
<proteinExistence type="inferred from homology"/>
<evidence type="ECO:0000256" key="12">
    <source>
        <dbReference type="ARBA" id="ARBA00033413"/>
    </source>
</evidence>
<protein>
    <recommendedName>
        <fullName evidence="4">2-amino-4-hydroxy-6-hydroxymethyldihydropteridine pyrophosphokinase</fullName>
        <ecNumber evidence="3">2.7.6.3</ecNumber>
    </recommendedName>
    <alternativeName>
        <fullName evidence="11">6-hydroxymethyl-7,8-dihydropterin pyrophosphokinase</fullName>
    </alternativeName>
    <alternativeName>
        <fullName evidence="12">7,8-dihydro-6-hydroxymethylpterin-pyrophosphokinase</fullName>
    </alternativeName>
</protein>
<evidence type="ECO:0000256" key="3">
    <source>
        <dbReference type="ARBA" id="ARBA00013253"/>
    </source>
</evidence>
<dbReference type="CDD" id="cd00483">
    <property type="entry name" value="HPPK"/>
    <property type="match status" value="1"/>
</dbReference>
<dbReference type="EC" id="2.7.6.3" evidence="3"/>
<dbReference type="PANTHER" id="PTHR43071">
    <property type="entry name" value="2-AMINO-4-HYDROXY-6-HYDROXYMETHYLDIHYDROPTERIDINE PYROPHOSPHOKINASE"/>
    <property type="match status" value="1"/>
</dbReference>
<evidence type="ECO:0000256" key="2">
    <source>
        <dbReference type="ARBA" id="ARBA00005810"/>
    </source>
</evidence>
<evidence type="ECO:0000256" key="11">
    <source>
        <dbReference type="ARBA" id="ARBA00029766"/>
    </source>
</evidence>
<evidence type="ECO:0000313" key="15">
    <source>
        <dbReference type="Proteomes" id="UP001500631"/>
    </source>
</evidence>
<accession>A0ABP9N0T0</accession>
<evidence type="ECO:0000256" key="7">
    <source>
        <dbReference type="ARBA" id="ARBA00022777"/>
    </source>
</evidence>